<evidence type="ECO:0000313" key="2">
    <source>
        <dbReference type="EMBL" id="KAL2541209.1"/>
    </source>
</evidence>
<accession>A0ABD1VUZ3</accession>
<feature type="region of interest" description="Disordered" evidence="1">
    <location>
        <begin position="1"/>
        <end position="33"/>
    </location>
</feature>
<protein>
    <submittedName>
        <fullName evidence="2">Uncharacterized protein</fullName>
    </submittedName>
</protein>
<name>A0ABD1VUZ3_9LAMI</name>
<keyword evidence="3" id="KW-1185">Reference proteome</keyword>
<reference evidence="3" key="1">
    <citation type="submission" date="2024-07" db="EMBL/GenBank/DDBJ databases">
        <title>Two chromosome-level genome assemblies of Korean endemic species Abeliophyllum distichum and Forsythia ovata (Oleaceae).</title>
        <authorList>
            <person name="Jang H."/>
        </authorList>
    </citation>
    <scope>NUCLEOTIDE SEQUENCE [LARGE SCALE GENOMIC DNA]</scope>
</reference>
<proteinExistence type="predicted"/>
<evidence type="ECO:0000256" key="1">
    <source>
        <dbReference type="SAM" id="MobiDB-lite"/>
    </source>
</evidence>
<feature type="compositionally biased region" description="Basic and acidic residues" evidence="1">
    <location>
        <begin position="1"/>
        <end position="29"/>
    </location>
</feature>
<comment type="caution">
    <text evidence="2">The sequence shown here is derived from an EMBL/GenBank/DDBJ whole genome shotgun (WGS) entry which is preliminary data.</text>
</comment>
<evidence type="ECO:0000313" key="3">
    <source>
        <dbReference type="Proteomes" id="UP001604336"/>
    </source>
</evidence>
<sequence>MEVVQKLDLKSSEAKEYNSEDEAHEKKGLSENSTVYLSKNTDAGLDARLLSEPPQNEGSEADQVDSFGCCSCFSFINFFKGILPMPAWNIRRNQAKMDSQVLCKSYECINFYDILEEDDFMNEANKPIKHVPRPK</sequence>
<dbReference type="EMBL" id="JBFOLK010000001">
    <property type="protein sequence ID" value="KAL2541209.1"/>
    <property type="molecule type" value="Genomic_DNA"/>
</dbReference>
<dbReference type="AlphaFoldDB" id="A0ABD1VUZ3"/>
<organism evidence="2 3">
    <name type="scientific">Abeliophyllum distichum</name>
    <dbReference type="NCBI Taxonomy" id="126358"/>
    <lineage>
        <taxon>Eukaryota</taxon>
        <taxon>Viridiplantae</taxon>
        <taxon>Streptophyta</taxon>
        <taxon>Embryophyta</taxon>
        <taxon>Tracheophyta</taxon>
        <taxon>Spermatophyta</taxon>
        <taxon>Magnoliopsida</taxon>
        <taxon>eudicotyledons</taxon>
        <taxon>Gunneridae</taxon>
        <taxon>Pentapetalae</taxon>
        <taxon>asterids</taxon>
        <taxon>lamiids</taxon>
        <taxon>Lamiales</taxon>
        <taxon>Oleaceae</taxon>
        <taxon>Forsythieae</taxon>
        <taxon>Abeliophyllum</taxon>
    </lineage>
</organism>
<gene>
    <name evidence="2" type="ORF">Adt_02187</name>
</gene>
<dbReference type="Proteomes" id="UP001604336">
    <property type="component" value="Unassembled WGS sequence"/>
</dbReference>